<dbReference type="InterPro" id="IPR032678">
    <property type="entry name" value="tRNA-synt_1_cat_dom"/>
</dbReference>
<dbReference type="PRINTS" id="PR00983">
    <property type="entry name" value="TRNASYNTHCYS"/>
</dbReference>
<dbReference type="HAMAP" id="MF_00041">
    <property type="entry name" value="Cys_tRNA_synth"/>
    <property type="match status" value="1"/>
</dbReference>
<dbReference type="PANTHER" id="PTHR10890">
    <property type="entry name" value="CYSTEINYL-TRNA SYNTHETASE"/>
    <property type="match status" value="1"/>
</dbReference>
<evidence type="ECO:0000256" key="2">
    <source>
        <dbReference type="ARBA" id="ARBA00011245"/>
    </source>
</evidence>
<evidence type="ECO:0000256" key="9">
    <source>
        <dbReference type="ARBA" id="ARBA00022917"/>
    </source>
</evidence>
<protein>
    <recommendedName>
        <fullName evidence="12">Cysteine--tRNA ligase</fullName>
        <ecNumber evidence="12">6.1.1.16</ecNumber>
    </recommendedName>
    <alternativeName>
        <fullName evidence="12">Cysteinyl-tRNA synthetase</fullName>
        <shortName evidence="12">CysRS</shortName>
    </alternativeName>
</protein>
<comment type="similarity">
    <text evidence="1 12">Belongs to the class-I aminoacyl-tRNA synthetase family.</text>
</comment>
<evidence type="ECO:0000256" key="12">
    <source>
        <dbReference type="HAMAP-Rule" id="MF_00041"/>
    </source>
</evidence>
<evidence type="ECO:0000256" key="5">
    <source>
        <dbReference type="ARBA" id="ARBA00022723"/>
    </source>
</evidence>
<feature type="binding site" evidence="12">
    <location>
        <position position="237"/>
    </location>
    <ligand>
        <name>Zn(2+)</name>
        <dbReference type="ChEBI" id="CHEBI:29105"/>
    </ligand>
</feature>
<keyword evidence="15" id="KW-1185">Reference proteome</keyword>
<comment type="subunit">
    <text evidence="2 12">Monomer.</text>
</comment>
<dbReference type="SUPFAM" id="SSF52374">
    <property type="entry name" value="Nucleotidylyl transferase"/>
    <property type="match status" value="1"/>
</dbReference>
<proteinExistence type="inferred from homology"/>
<keyword evidence="8 12" id="KW-0067">ATP-binding</keyword>
<dbReference type="NCBIfam" id="TIGR00435">
    <property type="entry name" value="cysS"/>
    <property type="match status" value="1"/>
</dbReference>
<feature type="binding site" evidence="12">
    <location>
        <position position="267"/>
    </location>
    <ligand>
        <name>ATP</name>
        <dbReference type="ChEBI" id="CHEBI:30616"/>
    </ligand>
</feature>
<feature type="short sequence motif" description="'KMSKS' region" evidence="12">
    <location>
        <begin position="264"/>
        <end position="268"/>
    </location>
</feature>
<dbReference type="InterPro" id="IPR015803">
    <property type="entry name" value="Cys-tRNA-ligase"/>
</dbReference>
<keyword evidence="6 12" id="KW-0547">Nucleotide-binding</keyword>
<dbReference type="EC" id="6.1.1.16" evidence="12"/>
<keyword evidence="4 12" id="KW-0436">Ligase</keyword>
<evidence type="ECO:0000313" key="15">
    <source>
        <dbReference type="Proteomes" id="UP001552594"/>
    </source>
</evidence>
<keyword evidence="5 12" id="KW-0479">Metal-binding</keyword>
<keyword evidence="3 12" id="KW-0963">Cytoplasm</keyword>
<keyword evidence="10 12" id="KW-0030">Aminoacyl-tRNA synthetase</keyword>
<dbReference type="Proteomes" id="UP001552594">
    <property type="component" value="Unassembled WGS sequence"/>
</dbReference>
<dbReference type="Pfam" id="PF01406">
    <property type="entry name" value="tRNA-synt_1e"/>
    <property type="match status" value="1"/>
</dbReference>
<keyword evidence="7 12" id="KW-0862">Zinc</keyword>
<name>A0ABV3JTS9_STRON</name>
<dbReference type="Gene3D" id="1.20.120.1910">
    <property type="entry name" value="Cysteine-tRNA ligase, C-terminal anti-codon recognition domain"/>
    <property type="match status" value="1"/>
</dbReference>
<evidence type="ECO:0000256" key="6">
    <source>
        <dbReference type="ARBA" id="ARBA00022741"/>
    </source>
</evidence>
<dbReference type="RefSeq" id="WP_109282714.1">
    <property type="nucleotide sequence ID" value="NZ_JBFAUK010000004.1"/>
</dbReference>
<dbReference type="InterPro" id="IPR015273">
    <property type="entry name" value="Cys-tRNA-synt_Ia_DALR"/>
</dbReference>
<evidence type="ECO:0000256" key="3">
    <source>
        <dbReference type="ARBA" id="ARBA00022490"/>
    </source>
</evidence>
<feature type="binding site" evidence="12">
    <location>
        <position position="233"/>
    </location>
    <ligand>
        <name>Zn(2+)</name>
        <dbReference type="ChEBI" id="CHEBI:29105"/>
    </ligand>
</feature>
<feature type="short sequence motif" description="'HIGH' region" evidence="12">
    <location>
        <begin position="31"/>
        <end position="41"/>
    </location>
</feature>
<dbReference type="InterPro" id="IPR014729">
    <property type="entry name" value="Rossmann-like_a/b/a_fold"/>
</dbReference>
<evidence type="ECO:0000313" key="14">
    <source>
        <dbReference type="EMBL" id="MEV5506272.1"/>
    </source>
</evidence>
<evidence type="ECO:0000259" key="13">
    <source>
        <dbReference type="SMART" id="SM00840"/>
    </source>
</evidence>
<feature type="binding site" evidence="12">
    <location>
        <position position="29"/>
    </location>
    <ligand>
        <name>Zn(2+)</name>
        <dbReference type="ChEBI" id="CHEBI:29105"/>
    </ligand>
</feature>
<comment type="catalytic activity">
    <reaction evidence="11 12">
        <text>tRNA(Cys) + L-cysteine + ATP = L-cysteinyl-tRNA(Cys) + AMP + diphosphate</text>
        <dbReference type="Rhea" id="RHEA:17773"/>
        <dbReference type="Rhea" id="RHEA-COMP:9661"/>
        <dbReference type="Rhea" id="RHEA-COMP:9679"/>
        <dbReference type="ChEBI" id="CHEBI:30616"/>
        <dbReference type="ChEBI" id="CHEBI:33019"/>
        <dbReference type="ChEBI" id="CHEBI:35235"/>
        <dbReference type="ChEBI" id="CHEBI:78442"/>
        <dbReference type="ChEBI" id="CHEBI:78517"/>
        <dbReference type="ChEBI" id="CHEBI:456215"/>
        <dbReference type="EC" id="6.1.1.16"/>
    </reaction>
</comment>
<evidence type="ECO:0000256" key="1">
    <source>
        <dbReference type="ARBA" id="ARBA00005594"/>
    </source>
</evidence>
<dbReference type="CDD" id="cd00672">
    <property type="entry name" value="CysRS_core"/>
    <property type="match status" value="1"/>
</dbReference>
<gene>
    <name evidence="12 14" type="primary">cysS</name>
    <name evidence="14" type="ORF">AB0L16_07315</name>
</gene>
<dbReference type="GO" id="GO:0004817">
    <property type="term" value="F:cysteine-tRNA ligase activity"/>
    <property type="evidence" value="ECO:0007669"/>
    <property type="project" value="UniProtKB-EC"/>
</dbReference>
<comment type="subcellular location">
    <subcellularLocation>
        <location evidence="12">Cytoplasm</location>
    </subcellularLocation>
</comment>
<dbReference type="EMBL" id="JBFAUK010000004">
    <property type="protein sequence ID" value="MEV5506272.1"/>
    <property type="molecule type" value="Genomic_DNA"/>
</dbReference>
<dbReference type="PANTHER" id="PTHR10890:SF30">
    <property type="entry name" value="CYSTEINE--TRNA LIGASE"/>
    <property type="match status" value="1"/>
</dbReference>
<evidence type="ECO:0000256" key="11">
    <source>
        <dbReference type="ARBA" id="ARBA00047398"/>
    </source>
</evidence>
<dbReference type="Pfam" id="PF09190">
    <property type="entry name" value="DALR_2"/>
    <property type="match status" value="1"/>
</dbReference>
<dbReference type="Pfam" id="PF23493">
    <property type="entry name" value="CysS_C"/>
    <property type="match status" value="1"/>
</dbReference>
<reference evidence="14 15" key="1">
    <citation type="submission" date="2024-06" db="EMBL/GenBank/DDBJ databases">
        <title>The Natural Products Discovery Center: Release of the First 8490 Sequenced Strains for Exploring Actinobacteria Biosynthetic Diversity.</title>
        <authorList>
            <person name="Kalkreuter E."/>
            <person name="Kautsar S.A."/>
            <person name="Yang D."/>
            <person name="Bader C.D."/>
            <person name="Teijaro C.N."/>
            <person name="Fluegel L."/>
            <person name="Davis C.M."/>
            <person name="Simpson J.R."/>
            <person name="Lauterbach L."/>
            <person name="Steele A.D."/>
            <person name="Gui C."/>
            <person name="Meng S."/>
            <person name="Li G."/>
            <person name="Viehrig K."/>
            <person name="Ye F."/>
            <person name="Su P."/>
            <person name="Kiefer A.F."/>
            <person name="Nichols A."/>
            <person name="Cepeda A.J."/>
            <person name="Yan W."/>
            <person name="Fan B."/>
            <person name="Jiang Y."/>
            <person name="Adhikari A."/>
            <person name="Zheng C.-J."/>
            <person name="Schuster L."/>
            <person name="Cowan T.M."/>
            <person name="Smanski M.J."/>
            <person name="Chevrette M.G."/>
            <person name="De Carvalho L.P.S."/>
            <person name="Shen B."/>
        </authorList>
    </citation>
    <scope>NUCLEOTIDE SEQUENCE [LARGE SCALE GENOMIC DNA]</scope>
    <source>
        <strain evidence="14 15">NPDC052347</strain>
    </source>
</reference>
<comment type="caution">
    <text evidence="14">The sequence shown here is derived from an EMBL/GenBank/DDBJ whole genome shotgun (WGS) entry which is preliminary data.</text>
</comment>
<feature type="binding site" evidence="12">
    <location>
        <position position="208"/>
    </location>
    <ligand>
        <name>Zn(2+)</name>
        <dbReference type="ChEBI" id="CHEBI:29105"/>
    </ligand>
</feature>
<dbReference type="SUPFAM" id="SSF47323">
    <property type="entry name" value="Anticodon-binding domain of a subclass of class I aminoacyl-tRNA synthetases"/>
    <property type="match status" value="1"/>
</dbReference>
<dbReference type="SMART" id="SM00840">
    <property type="entry name" value="DALR_2"/>
    <property type="match status" value="1"/>
</dbReference>
<keyword evidence="9 12" id="KW-0648">Protein biosynthesis</keyword>
<evidence type="ECO:0000256" key="8">
    <source>
        <dbReference type="ARBA" id="ARBA00022840"/>
    </source>
</evidence>
<accession>A0ABV3JTS9</accession>
<organism evidence="14 15">
    <name type="scientific">Streptomyces orinoci</name>
    <name type="common">Streptoverticillium orinoci</name>
    <dbReference type="NCBI Taxonomy" id="67339"/>
    <lineage>
        <taxon>Bacteria</taxon>
        <taxon>Bacillati</taxon>
        <taxon>Actinomycetota</taxon>
        <taxon>Actinomycetes</taxon>
        <taxon>Kitasatosporales</taxon>
        <taxon>Streptomycetaceae</taxon>
        <taxon>Streptomyces</taxon>
    </lineage>
</organism>
<evidence type="ECO:0000256" key="7">
    <source>
        <dbReference type="ARBA" id="ARBA00022833"/>
    </source>
</evidence>
<evidence type="ECO:0000256" key="4">
    <source>
        <dbReference type="ARBA" id="ARBA00022598"/>
    </source>
</evidence>
<dbReference type="Gene3D" id="3.40.50.620">
    <property type="entry name" value="HUPs"/>
    <property type="match status" value="1"/>
</dbReference>
<sequence length="463" mass="51817">MTIRLYDTSARQIRDFTPITRGCVSIYLCGATVQAAPHIGHIRSGLNFDILRRWFVYRGYDVTLVRNVTDIDDKIIKKAAEQGRPWWAIAYDNEVAFNEGYDALGCLRPTVEPRATGHIPEMIEMMRGLIERGHAYAVNGNVYFDVRSFPRYLELSNQELENLLQPSAEDETGKRDPRDFAMWKAAKPGEPSWETPWGRGRPGWHLECSAMAHKYLGTAFDIHGGGLDLIFPHHENEIAQAKGFGDDFARYWLHNAWVTMSGEKMSKSLGNSVLVSEMTKHWRPIVLRYYLGTPHYRSMIEYSEEALREAESAFARIEGFIQRVVEKAGPVEPAAEVPPAFAEAMDDDLGVPQALAVVHTTVRQGNAALSADDKEGAVARLAEVRAMLGVLGLDPLDERWAGGAERGQDLHGVIDSLVRLVLDQRQAARTRKDYATADAIRDQLQQSGLVVEDTPSGPRWSLA</sequence>
<dbReference type="InterPro" id="IPR024909">
    <property type="entry name" value="Cys-tRNA/MSH_ligase"/>
</dbReference>
<comment type="cofactor">
    <cofactor evidence="12">
        <name>Zn(2+)</name>
        <dbReference type="ChEBI" id="CHEBI:29105"/>
    </cofactor>
    <text evidence="12">Binds 1 zinc ion per subunit.</text>
</comment>
<dbReference type="InterPro" id="IPR009080">
    <property type="entry name" value="tRNAsynth_Ia_anticodon-bd"/>
</dbReference>
<evidence type="ECO:0000256" key="10">
    <source>
        <dbReference type="ARBA" id="ARBA00023146"/>
    </source>
</evidence>
<feature type="domain" description="Cysteinyl-tRNA synthetase class Ia DALR" evidence="13">
    <location>
        <begin position="340"/>
        <end position="401"/>
    </location>
</feature>
<dbReference type="InterPro" id="IPR056411">
    <property type="entry name" value="CysS_C"/>
</dbReference>